<dbReference type="EMBL" id="CP022743">
    <property type="protein sequence ID" value="ASU35939.1"/>
    <property type="molecule type" value="Genomic_DNA"/>
</dbReference>
<gene>
    <name evidence="6" type="ORF">MuYL_4054</name>
</gene>
<comment type="similarity">
    <text evidence="4">Belongs to the FKBP-type PPIase family.</text>
</comment>
<dbReference type="EC" id="5.2.1.8" evidence="4"/>
<evidence type="ECO:0000256" key="4">
    <source>
        <dbReference type="RuleBase" id="RU003915"/>
    </source>
</evidence>
<accession>A0A223P1B4</accession>
<keyword evidence="3 4" id="KW-0413">Isomerase</keyword>
<dbReference type="SUPFAM" id="SSF54534">
    <property type="entry name" value="FKBP-like"/>
    <property type="match status" value="1"/>
</dbReference>
<name>A0A223P1B4_9SPHI</name>
<evidence type="ECO:0000259" key="5">
    <source>
        <dbReference type="PROSITE" id="PS50059"/>
    </source>
</evidence>
<dbReference type="InterPro" id="IPR001179">
    <property type="entry name" value="PPIase_FKBP_dom"/>
</dbReference>
<dbReference type="Gene3D" id="3.10.50.40">
    <property type="match status" value="1"/>
</dbReference>
<feature type="domain" description="PPIase FKBP-type" evidence="5">
    <location>
        <begin position="58"/>
        <end position="144"/>
    </location>
</feature>
<dbReference type="GO" id="GO:0003755">
    <property type="term" value="F:peptidyl-prolyl cis-trans isomerase activity"/>
    <property type="evidence" value="ECO:0007669"/>
    <property type="project" value="UniProtKB-UniRule"/>
</dbReference>
<sequence>MPAQIRAQLAIDDKLIADYLQTNGLSSKATVIDSAGVSTGIRYIIDTLGSGNDLYTSSTQITVGYNAILLTTGKVVVSTDQFHPSYILGQTIRGWQFGVPKVKKGGTITLYLPSHYAYGPFAQPTLGLPANALLIFKIKVYDITN</sequence>
<dbReference type="Proteomes" id="UP000215002">
    <property type="component" value="Chromosome"/>
</dbReference>
<keyword evidence="7" id="KW-1185">Reference proteome</keyword>
<dbReference type="PROSITE" id="PS50059">
    <property type="entry name" value="FKBP_PPIASE"/>
    <property type="match status" value="1"/>
</dbReference>
<evidence type="ECO:0000256" key="3">
    <source>
        <dbReference type="PROSITE-ProRule" id="PRU00277"/>
    </source>
</evidence>
<evidence type="ECO:0000313" key="6">
    <source>
        <dbReference type="EMBL" id="ASU35939.1"/>
    </source>
</evidence>
<keyword evidence="2 3" id="KW-0697">Rotamase</keyword>
<proteinExistence type="inferred from homology"/>
<dbReference type="AlphaFoldDB" id="A0A223P1B4"/>
<dbReference type="Pfam" id="PF00254">
    <property type="entry name" value="FKBP_C"/>
    <property type="match status" value="1"/>
</dbReference>
<reference evidence="6 7" key="1">
    <citation type="submission" date="2017-08" db="EMBL/GenBank/DDBJ databases">
        <title>Complete genome sequence of Mucilaginibacter sp. strain BJC16-A31.</title>
        <authorList>
            <consortium name="Henan University of Science and Technology"/>
            <person name="You X."/>
        </authorList>
    </citation>
    <scope>NUCLEOTIDE SEQUENCE [LARGE SCALE GENOMIC DNA]</scope>
    <source>
        <strain evidence="6 7">BJC16-A31</strain>
    </source>
</reference>
<comment type="catalytic activity">
    <reaction evidence="1 3 4">
        <text>[protein]-peptidylproline (omega=180) = [protein]-peptidylproline (omega=0)</text>
        <dbReference type="Rhea" id="RHEA:16237"/>
        <dbReference type="Rhea" id="RHEA-COMP:10747"/>
        <dbReference type="Rhea" id="RHEA-COMP:10748"/>
        <dbReference type="ChEBI" id="CHEBI:83833"/>
        <dbReference type="ChEBI" id="CHEBI:83834"/>
        <dbReference type="EC" id="5.2.1.8"/>
    </reaction>
</comment>
<organism evidence="6 7">
    <name type="scientific">Mucilaginibacter xinganensis</name>
    <dbReference type="NCBI Taxonomy" id="1234841"/>
    <lineage>
        <taxon>Bacteria</taxon>
        <taxon>Pseudomonadati</taxon>
        <taxon>Bacteroidota</taxon>
        <taxon>Sphingobacteriia</taxon>
        <taxon>Sphingobacteriales</taxon>
        <taxon>Sphingobacteriaceae</taxon>
        <taxon>Mucilaginibacter</taxon>
    </lineage>
</organism>
<protein>
    <recommendedName>
        <fullName evidence="4">Peptidyl-prolyl cis-trans isomerase</fullName>
        <ecNumber evidence="4">5.2.1.8</ecNumber>
    </recommendedName>
</protein>
<evidence type="ECO:0000313" key="7">
    <source>
        <dbReference type="Proteomes" id="UP000215002"/>
    </source>
</evidence>
<dbReference type="KEGG" id="muc:MuYL_4054"/>
<dbReference type="InterPro" id="IPR046357">
    <property type="entry name" value="PPIase_dom_sf"/>
</dbReference>
<evidence type="ECO:0000256" key="1">
    <source>
        <dbReference type="ARBA" id="ARBA00000971"/>
    </source>
</evidence>
<evidence type="ECO:0000256" key="2">
    <source>
        <dbReference type="ARBA" id="ARBA00023110"/>
    </source>
</evidence>